<dbReference type="AlphaFoldDB" id="A0AAV7J2Q9"/>
<accession>A0AAV7J2Q9</accession>
<keyword evidence="2" id="KW-1185">Reference proteome</keyword>
<comment type="caution">
    <text evidence="1">The sequence shown here is derived from an EMBL/GenBank/DDBJ whole genome shotgun (WGS) entry which is preliminary data.</text>
</comment>
<organism evidence="1 2">
    <name type="scientific">Cotesia glomerata</name>
    <name type="common">Lepidopteran parasitic wasp</name>
    <name type="synonym">Apanteles glomeratus</name>
    <dbReference type="NCBI Taxonomy" id="32391"/>
    <lineage>
        <taxon>Eukaryota</taxon>
        <taxon>Metazoa</taxon>
        <taxon>Ecdysozoa</taxon>
        <taxon>Arthropoda</taxon>
        <taxon>Hexapoda</taxon>
        <taxon>Insecta</taxon>
        <taxon>Pterygota</taxon>
        <taxon>Neoptera</taxon>
        <taxon>Endopterygota</taxon>
        <taxon>Hymenoptera</taxon>
        <taxon>Apocrita</taxon>
        <taxon>Ichneumonoidea</taxon>
        <taxon>Braconidae</taxon>
        <taxon>Microgastrinae</taxon>
        <taxon>Cotesia</taxon>
    </lineage>
</organism>
<protein>
    <submittedName>
        <fullName evidence="1">Uncharacterized protein</fullName>
    </submittedName>
</protein>
<dbReference type="EMBL" id="JAHXZJ010000002">
    <property type="protein sequence ID" value="KAH0564135.1"/>
    <property type="molecule type" value="Genomic_DNA"/>
</dbReference>
<gene>
    <name evidence="1" type="ORF">KQX54_009670</name>
</gene>
<evidence type="ECO:0000313" key="2">
    <source>
        <dbReference type="Proteomes" id="UP000826195"/>
    </source>
</evidence>
<proteinExistence type="predicted"/>
<dbReference type="Proteomes" id="UP000826195">
    <property type="component" value="Unassembled WGS sequence"/>
</dbReference>
<name>A0AAV7J2Q9_COTGL</name>
<reference evidence="1 2" key="1">
    <citation type="journal article" date="2021" name="J. Hered.">
        <title>A chromosome-level genome assembly of the parasitoid wasp, Cotesia glomerata (Hymenoptera: Braconidae).</title>
        <authorList>
            <person name="Pinto B.J."/>
            <person name="Weis J.J."/>
            <person name="Gamble T."/>
            <person name="Ode P.J."/>
            <person name="Paul R."/>
            <person name="Zaspel J.M."/>
        </authorList>
    </citation>
    <scope>NUCLEOTIDE SEQUENCE [LARGE SCALE GENOMIC DNA]</scope>
    <source>
        <strain evidence="1">CgM1</strain>
    </source>
</reference>
<evidence type="ECO:0000313" key="1">
    <source>
        <dbReference type="EMBL" id="KAH0564135.1"/>
    </source>
</evidence>
<sequence length="110" mass="11737">MGMGSEIIGLRAELQGLVPTLSNIITFSVPNSVNNHQGISSPGSQAGFGPVAGRQSRSRVCGVNEYHWFKADATRQRCHTHGRSHSSGIDPHGNVARSFSVALSSPFHLN</sequence>